<dbReference type="PANTHER" id="PTHR12879:SF8">
    <property type="entry name" value="SPHINGOLIPID DELTA(4)-DESATURASE DES1"/>
    <property type="match status" value="1"/>
</dbReference>
<feature type="domain" description="Fatty acid desaturase" evidence="2">
    <location>
        <begin position="51"/>
        <end position="284"/>
    </location>
</feature>
<organism evidence="3 4">
    <name type="scientific">Sneathiella litorea</name>
    <dbReference type="NCBI Taxonomy" id="2606216"/>
    <lineage>
        <taxon>Bacteria</taxon>
        <taxon>Pseudomonadati</taxon>
        <taxon>Pseudomonadota</taxon>
        <taxon>Alphaproteobacteria</taxon>
        <taxon>Sneathiellales</taxon>
        <taxon>Sneathiellaceae</taxon>
        <taxon>Sneathiella</taxon>
    </lineage>
</organism>
<dbReference type="PANTHER" id="PTHR12879">
    <property type="entry name" value="SPHINGOLIPID DELTA 4 DESATURASE/C-4 HYDROXYLASE PROTEIN DES2"/>
    <property type="match status" value="1"/>
</dbReference>
<feature type="transmembrane region" description="Helical" evidence="1">
    <location>
        <begin position="27"/>
        <end position="45"/>
    </location>
</feature>
<evidence type="ECO:0000313" key="3">
    <source>
        <dbReference type="EMBL" id="MZR31015.1"/>
    </source>
</evidence>
<keyword evidence="1" id="KW-1133">Transmembrane helix</keyword>
<sequence>MESRDFIKSLTRGQREMLTRRSDAKGLVHLAGHGGLILFIGALITLKGPGWPLLMLPQGILIIFLFTALHESVHRTAFKSLWLNKWVARVCGFLILLPPEWFRYFHIEHHRFTQDPVRDPELQTPKPETMTQYIWHVSGLPVWFSHIKTLVKNASGRCEDAFVPEHGRADIAREARGMLLAYAALFALSLAAESSLLLYIWLVPALLGQPFLRLYLLAEHGLCPAGTNIFENTRTTLSNRLVRRLAWNMPFHAEHHAFPAVPFHALENFHMLTRPHLRETEPGYLAFHRTYISRLKR</sequence>
<proteinExistence type="predicted"/>
<evidence type="ECO:0000313" key="4">
    <source>
        <dbReference type="Proteomes" id="UP000476030"/>
    </source>
</evidence>
<dbReference type="GO" id="GO:0046513">
    <property type="term" value="P:ceramide biosynthetic process"/>
    <property type="evidence" value="ECO:0007669"/>
    <property type="project" value="TreeGrafter"/>
</dbReference>
<dbReference type="Pfam" id="PF00487">
    <property type="entry name" value="FA_desaturase"/>
    <property type="match status" value="1"/>
</dbReference>
<dbReference type="InterPro" id="IPR005804">
    <property type="entry name" value="FA_desaturase_dom"/>
</dbReference>
<name>A0A6L8W7D3_9PROT</name>
<keyword evidence="1" id="KW-0812">Transmembrane</keyword>
<accession>A0A6L8W7D3</accession>
<feature type="transmembrane region" description="Helical" evidence="1">
    <location>
        <begin position="179"/>
        <end position="202"/>
    </location>
</feature>
<dbReference type="Proteomes" id="UP000476030">
    <property type="component" value="Unassembled WGS sequence"/>
</dbReference>
<gene>
    <name evidence="3" type="ORF">GQE98_10265</name>
</gene>
<dbReference type="GO" id="GO:0042284">
    <property type="term" value="F:sphingolipid delta-4 desaturase activity"/>
    <property type="evidence" value="ECO:0007669"/>
    <property type="project" value="TreeGrafter"/>
</dbReference>
<comment type="caution">
    <text evidence="3">The sequence shown here is derived from an EMBL/GenBank/DDBJ whole genome shotgun (WGS) entry which is preliminary data.</text>
</comment>
<dbReference type="EMBL" id="WTUW01000002">
    <property type="protein sequence ID" value="MZR31015.1"/>
    <property type="molecule type" value="Genomic_DNA"/>
</dbReference>
<reference evidence="3 4" key="1">
    <citation type="submission" date="2019-12" db="EMBL/GenBank/DDBJ databases">
        <title>Snethiella sp. nov. sp. isolated from sea sand.</title>
        <authorList>
            <person name="Kim J."/>
            <person name="Jeong S.E."/>
            <person name="Jung H.S."/>
            <person name="Jeon C.O."/>
        </authorList>
    </citation>
    <scope>NUCLEOTIDE SEQUENCE [LARGE SCALE GENOMIC DNA]</scope>
    <source>
        <strain evidence="3 4">DP05</strain>
    </source>
</reference>
<protein>
    <submittedName>
        <fullName evidence="3">Fatty acid desaturase</fullName>
    </submittedName>
</protein>
<dbReference type="AlphaFoldDB" id="A0A6L8W7D3"/>
<keyword evidence="4" id="KW-1185">Reference proteome</keyword>
<dbReference type="GO" id="GO:0016020">
    <property type="term" value="C:membrane"/>
    <property type="evidence" value="ECO:0007669"/>
    <property type="project" value="GOC"/>
</dbReference>
<keyword evidence="1" id="KW-0472">Membrane</keyword>
<feature type="transmembrane region" description="Helical" evidence="1">
    <location>
        <begin position="51"/>
        <end position="69"/>
    </location>
</feature>
<evidence type="ECO:0000259" key="2">
    <source>
        <dbReference type="Pfam" id="PF00487"/>
    </source>
</evidence>
<evidence type="ECO:0000256" key="1">
    <source>
        <dbReference type="SAM" id="Phobius"/>
    </source>
</evidence>